<evidence type="ECO:0000313" key="2">
    <source>
        <dbReference type="Proteomes" id="UP001165064"/>
    </source>
</evidence>
<comment type="caution">
    <text evidence="1">The sequence shown here is derived from an EMBL/GenBank/DDBJ whole genome shotgun (WGS) entry which is preliminary data.</text>
</comment>
<keyword evidence="2" id="KW-1185">Reference proteome</keyword>
<evidence type="ECO:0000313" key="1">
    <source>
        <dbReference type="EMBL" id="GME81574.1"/>
    </source>
</evidence>
<protein>
    <submittedName>
        <fullName evidence="1">Unnamed protein product</fullName>
    </submittedName>
</protein>
<dbReference type="Proteomes" id="UP001165064">
    <property type="component" value="Unassembled WGS sequence"/>
</dbReference>
<gene>
    <name evidence="1" type="ORF">Amon02_000503000</name>
</gene>
<name>A0ACB5T4W9_AMBMO</name>
<dbReference type="EMBL" id="BSXS01003590">
    <property type="protein sequence ID" value="GME81574.1"/>
    <property type="molecule type" value="Genomic_DNA"/>
</dbReference>
<sequence>MKLRDLRRSNTKKYKDLSTENDKLKFSPLFQGKLLVDSKQSFFDKAIQRELYKKYFQKFKRVVTDEIPRPIILQILKIVFTKVLNLNDALKLAELSNSPIYYLLPQNQSQIETFEESSNYEVAPTPTPPLKLSAIMFPYLLKDKKKGTSWDLWDLEFLEYPRAPISKTMVESIISLIEDDVIELKSLQVDSYLRPCRPFKKSSENFVHVLDRLVSVSKDVIIEPLDTVPLEGAWPFAITYLKIDKMSSIEGLDNLHCLKEVTLDTPVLFSRSTVKIIDGILNKQVALKKMNVEYNYLTTTKDMTNLRECSINLSHTFNDFGFMKNVKNGKGIDFELSFCAVDDMNQQCLAMIKNPRCFQFLAPLYNYFVKLQLPLADSAILHLPAFRNLSELVVTPLSRTSTKGTTEFNFTCPFRTMTCSDTYHTPTHSKNSVLTVAKCTVWENSTCQHHSDHLNYGPLCSN</sequence>
<proteinExistence type="predicted"/>
<accession>A0ACB5T4W9</accession>
<organism evidence="1 2">
    <name type="scientific">Ambrosiozyma monospora</name>
    <name type="common">Yeast</name>
    <name type="synonym">Endomycopsis monosporus</name>
    <dbReference type="NCBI Taxonomy" id="43982"/>
    <lineage>
        <taxon>Eukaryota</taxon>
        <taxon>Fungi</taxon>
        <taxon>Dikarya</taxon>
        <taxon>Ascomycota</taxon>
        <taxon>Saccharomycotina</taxon>
        <taxon>Pichiomycetes</taxon>
        <taxon>Pichiales</taxon>
        <taxon>Pichiaceae</taxon>
        <taxon>Ambrosiozyma</taxon>
    </lineage>
</organism>
<reference evidence="1" key="1">
    <citation type="submission" date="2023-04" db="EMBL/GenBank/DDBJ databases">
        <title>Ambrosiozyma monospora NBRC 10751.</title>
        <authorList>
            <person name="Ichikawa N."/>
            <person name="Sato H."/>
            <person name="Tonouchi N."/>
        </authorList>
    </citation>
    <scope>NUCLEOTIDE SEQUENCE</scope>
    <source>
        <strain evidence="1">NBRC 10751</strain>
    </source>
</reference>